<protein>
    <submittedName>
        <fullName evidence="2">Uncharacterized protein</fullName>
    </submittedName>
</protein>
<dbReference type="Proteomes" id="UP001501285">
    <property type="component" value="Unassembled WGS sequence"/>
</dbReference>
<proteinExistence type="predicted"/>
<keyword evidence="3" id="KW-1185">Reference proteome</keyword>
<accession>A0ABN2UAY4</accession>
<evidence type="ECO:0000313" key="2">
    <source>
        <dbReference type="EMBL" id="GAA2032671.1"/>
    </source>
</evidence>
<comment type="caution">
    <text evidence="2">The sequence shown here is derived from an EMBL/GenBank/DDBJ whole genome shotgun (WGS) entry which is preliminary data.</text>
</comment>
<sequence>MTDNQDPRAGGEAQQSSESSVRRQPLAGTPEEQEPEQDAVQDAPHAPGDGDQDALEAQAADDFYHDRPAATSARVFDAEGNSGG</sequence>
<organism evidence="2 3">
    <name type="scientific">Terrabacter terrae</name>
    <dbReference type="NCBI Taxonomy" id="318434"/>
    <lineage>
        <taxon>Bacteria</taxon>
        <taxon>Bacillati</taxon>
        <taxon>Actinomycetota</taxon>
        <taxon>Actinomycetes</taxon>
        <taxon>Micrococcales</taxon>
        <taxon>Intrasporangiaceae</taxon>
        <taxon>Terrabacter</taxon>
    </lineage>
</organism>
<dbReference type="EMBL" id="BAAANB010000021">
    <property type="protein sequence ID" value="GAA2032671.1"/>
    <property type="molecule type" value="Genomic_DNA"/>
</dbReference>
<reference evidence="2 3" key="1">
    <citation type="journal article" date="2019" name="Int. J. Syst. Evol. Microbiol.">
        <title>The Global Catalogue of Microorganisms (GCM) 10K type strain sequencing project: providing services to taxonomists for standard genome sequencing and annotation.</title>
        <authorList>
            <consortium name="The Broad Institute Genomics Platform"/>
            <consortium name="The Broad Institute Genome Sequencing Center for Infectious Disease"/>
            <person name="Wu L."/>
            <person name="Ma J."/>
        </authorList>
    </citation>
    <scope>NUCLEOTIDE SEQUENCE [LARGE SCALE GENOMIC DNA]</scope>
    <source>
        <strain evidence="2 3">JCM 14283</strain>
    </source>
</reference>
<name>A0ABN2UAY4_9MICO</name>
<evidence type="ECO:0000256" key="1">
    <source>
        <dbReference type="SAM" id="MobiDB-lite"/>
    </source>
</evidence>
<dbReference type="RefSeq" id="WP_343991508.1">
    <property type="nucleotide sequence ID" value="NZ_BAAANB010000021.1"/>
</dbReference>
<evidence type="ECO:0000313" key="3">
    <source>
        <dbReference type="Proteomes" id="UP001501285"/>
    </source>
</evidence>
<feature type="region of interest" description="Disordered" evidence="1">
    <location>
        <begin position="1"/>
        <end position="84"/>
    </location>
</feature>
<gene>
    <name evidence="2" type="ORF">GCM10009740_23560</name>
</gene>